<dbReference type="Proteomes" id="UP000292580">
    <property type="component" value="Unassembled WGS sequence"/>
</dbReference>
<evidence type="ECO:0000256" key="7">
    <source>
        <dbReference type="ARBA" id="ARBA00023163"/>
    </source>
</evidence>
<dbReference type="GO" id="GO:0000428">
    <property type="term" value="C:DNA-directed RNA polymerase complex"/>
    <property type="evidence" value="ECO:0007669"/>
    <property type="project" value="UniProtKB-KW"/>
</dbReference>
<feature type="binding site" evidence="8">
    <location>
        <position position="10"/>
    </location>
    <ligand>
        <name>Zn(2+)</name>
        <dbReference type="ChEBI" id="CHEBI:29105"/>
    </ligand>
</feature>
<dbReference type="EMBL" id="PGCL01000004">
    <property type="protein sequence ID" value="TAJ43669.1"/>
    <property type="molecule type" value="Genomic_DNA"/>
</dbReference>
<dbReference type="InterPro" id="IPR006591">
    <property type="entry name" value="RNAP_P/RPABC4"/>
</dbReference>
<accession>A0A483CRK7</accession>
<keyword evidence="5 8" id="KW-0479">Metal-binding</keyword>
<comment type="function">
    <text evidence="8">DNA-dependent RNA polymerase (RNAP) catalyzes the transcription of DNA into RNA using the four ribonucleoside triphosphates as substrates.</text>
</comment>
<dbReference type="GO" id="GO:0003677">
    <property type="term" value="F:DNA binding"/>
    <property type="evidence" value="ECO:0007669"/>
    <property type="project" value="InterPro"/>
</dbReference>
<dbReference type="OrthoDB" id="129238at2157"/>
<keyword evidence="1 8" id="KW-0240">DNA-directed RNA polymerase</keyword>
<sequence length="44" mass="5100">MASSYKCARCKQKVEIDQNVRCPYCGHRILFKERGAAIKELKAR</sequence>
<evidence type="ECO:0000256" key="6">
    <source>
        <dbReference type="ARBA" id="ARBA00022833"/>
    </source>
</evidence>
<keyword evidence="7 8" id="KW-0804">Transcription</keyword>
<comment type="catalytic activity">
    <reaction evidence="8">
        <text>RNA(n) + a ribonucleoside 5'-triphosphate = RNA(n+1) + diphosphate</text>
        <dbReference type="Rhea" id="RHEA:21248"/>
        <dbReference type="Rhea" id="RHEA-COMP:14527"/>
        <dbReference type="Rhea" id="RHEA-COMP:17342"/>
        <dbReference type="ChEBI" id="CHEBI:33019"/>
        <dbReference type="ChEBI" id="CHEBI:61557"/>
        <dbReference type="ChEBI" id="CHEBI:140395"/>
        <dbReference type="EC" id="2.7.7.6"/>
    </reaction>
</comment>
<evidence type="ECO:0000256" key="2">
    <source>
        <dbReference type="ARBA" id="ARBA00022490"/>
    </source>
</evidence>
<comment type="similarity">
    <text evidence="8">Belongs to the archaeal Rpo12/eukaryotic RPC10 RNA polymerase subunit family.</text>
</comment>
<dbReference type="InterPro" id="IPR029040">
    <property type="entry name" value="RPABC4/Spt4"/>
</dbReference>
<dbReference type="NCBIfam" id="NF001606">
    <property type="entry name" value="PRK00398.1-3"/>
    <property type="match status" value="1"/>
</dbReference>
<dbReference type="GO" id="GO:0006351">
    <property type="term" value="P:DNA-templated transcription"/>
    <property type="evidence" value="ECO:0007669"/>
    <property type="project" value="UniProtKB-UniRule"/>
</dbReference>
<comment type="subunit">
    <text evidence="8">Part of the RNA polymerase complex.</text>
</comment>
<gene>
    <name evidence="8" type="primary">rpo12</name>
    <name evidence="8" type="synonym">rpoP</name>
    <name evidence="9" type="ORF">CUJ86_10010</name>
</gene>
<keyword evidence="2 8" id="KW-0963">Cytoplasm</keyword>
<dbReference type="RefSeq" id="WP_130647443.1">
    <property type="nucleotide sequence ID" value="NZ_PGCL01000004.1"/>
</dbReference>
<dbReference type="SMART" id="SM00659">
    <property type="entry name" value="RPOLCX"/>
    <property type="match status" value="1"/>
</dbReference>
<organism evidence="9 10">
    <name type="scientific">Methanofollis fontis</name>
    <dbReference type="NCBI Taxonomy" id="2052832"/>
    <lineage>
        <taxon>Archaea</taxon>
        <taxon>Methanobacteriati</taxon>
        <taxon>Methanobacteriota</taxon>
        <taxon>Stenosarchaea group</taxon>
        <taxon>Methanomicrobia</taxon>
        <taxon>Methanomicrobiales</taxon>
        <taxon>Methanomicrobiaceae</taxon>
        <taxon>Methanofollis</taxon>
    </lineage>
</organism>
<keyword evidence="6 8" id="KW-0862">Zinc</keyword>
<dbReference type="Gene3D" id="2.20.28.30">
    <property type="entry name" value="RNA polymerase ii, chain L"/>
    <property type="match status" value="1"/>
</dbReference>
<comment type="cofactor">
    <cofactor evidence="8">
        <name>Zn(2+)</name>
        <dbReference type="ChEBI" id="CHEBI:29105"/>
    </cofactor>
    <text evidence="8">Binds 1 zinc ion.</text>
</comment>
<dbReference type="GO" id="GO:0005737">
    <property type="term" value="C:cytoplasm"/>
    <property type="evidence" value="ECO:0007669"/>
    <property type="project" value="UniProtKB-SubCell"/>
</dbReference>
<feature type="binding site" evidence="8">
    <location>
        <position position="25"/>
    </location>
    <ligand>
        <name>Zn(2+)</name>
        <dbReference type="ChEBI" id="CHEBI:29105"/>
    </ligand>
</feature>
<evidence type="ECO:0000256" key="5">
    <source>
        <dbReference type="ARBA" id="ARBA00022723"/>
    </source>
</evidence>
<feature type="binding site" evidence="8">
    <location>
        <position position="22"/>
    </location>
    <ligand>
        <name>Zn(2+)</name>
        <dbReference type="ChEBI" id="CHEBI:29105"/>
    </ligand>
</feature>
<keyword evidence="3 8" id="KW-0808">Transferase</keyword>
<evidence type="ECO:0000256" key="8">
    <source>
        <dbReference type="HAMAP-Rule" id="MF_00615"/>
    </source>
</evidence>
<keyword evidence="10" id="KW-1185">Reference proteome</keyword>
<dbReference type="SUPFAM" id="SSF63393">
    <property type="entry name" value="RNA polymerase subunits"/>
    <property type="match status" value="1"/>
</dbReference>
<evidence type="ECO:0000256" key="3">
    <source>
        <dbReference type="ARBA" id="ARBA00022679"/>
    </source>
</evidence>
<keyword evidence="4 8" id="KW-0548">Nucleotidyltransferase</keyword>
<evidence type="ECO:0000313" key="9">
    <source>
        <dbReference type="EMBL" id="TAJ43669.1"/>
    </source>
</evidence>
<proteinExistence type="inferred from homology"/>
<dbReference type="EC" id="2.7.7.6" evidence="8"/>
<dbReference type="InterPro" id="IPR023464">
    <property type="entry name" value="Rpo12"/>
</dbReference>
<evidence type="ECO:0000313" key="10">
    <source>
        <dbReference type="Proteomes" id="UP000292580"/>
    </source>
</evidence>
<dbReference type="Pfam" id="PF03604">
    <property type="entry name" value="Zn_ribbon_RPAB4"/>
    <property type="match status" value="1"/>
</dbReference>
<comment type="caution">
    <text evidence="9">The sequence shown here is derived from an EMBL/GenBank/DDBJ whole genome shotgun (WGS) entry which is preliminary data.</text>
</comment>
<dbReference type="GO" id="GO:0003899">
    <property type="term" value="F:DNA-directed RNA polymerase activity"/>
    <property type="evidence" value="ECO:0007669"/>
    <property type="project" value="UniProtKB-UniRule"/>
</dbReference>
<dbReference type="HAMAP" id="MF_00615">
    <property type="entry name" value="RNApol_arch_Rpo12"/>
    <property type="match status" value="1"/>
</dbReference>
<dbReference type="AlphaFoldDB" id="A0A483CRK7"/>
<protein>
    <recommendedName>
        <fullName evidence="8">DNA-directed RNA polymerase subunit Rpo12</fullName>
        <ecNumber evidence="8">2.7.7.6</ecNumber>
    </recommendedName>
    <alternativeName>
        <fullName evidence="8">DNA-directed RNA polymerase subunit P</fullName>
    </alternativeName>
</protein>
<dbReference type="GO" id="GO:0008270">
    <property type="term" value="F:zinc ion binding"/>
    <property type="evidence" value="ECO:0007669"/>
    <property type="project" value="UniProtKB-UniRule"/>
</dbReference>
<reference evidence="9 10" key="1">
    <citation type="submission" date="2017-11" db="EMBL/GenBank/DDBJ databases">
        <title>Isolation and Characterization of Methanofollis Species from Methane Seep Offshore SW Taiwan.</title>
        <authorList>
            <person name="Teng N.-H."/>
            <person name="Lai M.-C."/>
            <person name="Chen S.-C."/>
        </authorList>
    </citation>
    <scope>NUCLEOTIDE SEQUENCE [LARGE SCALE GENOMIC DNA]</scope>
    <source>
        <strain evidence="9 10">FWC-SCC2</strain>
    </source>
</reference>
<name>A0A483CRK7_9EURY</name>
<evidence type="ECO:0000256" key="4">
    <source>
        <dbReference type="ARBA" id="ARBA00022695"/>
    </source>
</evidence>
<evidence type="ECO:0000256" key="1">
    <source>
        <dbReference type="ARBA" id="ARBA00022478"/>
    </source>
</evidence>
<comment type="subcellular location">
    <subcellularLocation>
        <location evidence="8">Cytoplasm</location>
    </subcellularLocation>
</comment>